<accession>A0A0G4GSP3</accession>
<evidence type="ECO:0000313" key="1">
    <source>
        <dbReference type="EMBL" id="CEM33713.1"/>
    </source>
</evidence>
<dbReference type="VEuPathDB" id="CryptoDB:Vbra_18620"/>
<name>A0A0G4GSP3_VITBC</name>
<dbReference type="Proteomes" id="UP000041254">
    <property type="component" value="Unassembled WGS sequence"/>
</dbReference>
<reference evidence="1 2" key="1">
    <citation type="submission" date="2014-11" db="EMBL/GenBank/DDBJ databases">
        <authorList>
            <person name="Zhu J."/>
            <person name="Qi W."/>
            <person name="Song R."/>
        </authorList>
    </citation>
    <scope>NUCLEOTIDE SEQUENCE [LARGE SCALE GENOMIC DNA]</scope>
</reference>
<protein>
    <recommendedName>
        <fullName evidence="3">Peptidylprolyl isomerase</fullName>
    </recommendedName>
</protein>
<sequence length="103" mass="11527">MAMVSMSNDTKPLLRFPSGAYHTLSREGYGDVATEDHTVKLDIFYFLDGFGKDKAVREQRGVACRVGDRTGWLREAVLSMRVGEVRQIVLGVLFVEVHLLAIL</sequence>
<dbReference type="SUPFAM" id="SSF54534">
    <property type="entry name" value="FKBP-like"/>
    <property type="match status" value="1"/>
</dbReference>
<evidence type="ECO:0000313" key="2">
    <source>
        <dbReference type="Proteomes" id="UP000041254"/>
    </source>
</evidence>
<dbReference type="PhylomeDB" id="A0A0G4GSP3"/>
<dbReference type="InParanoid" id="A0A0G4GSP3"/>
<dbReference type="AlphaFoldDB" id="A0A0G4GSP3"/>
<proteinExistence type="predicted"/>
<gene>
    <name evidence="1" type="ORF">Vbra_18620</name>
</gene>
<evidence type="ECO:0008006" key="3">
    <source>
        <dbReference type="Google" id="ProtNLM"/>
    </source>
</evidence>
<dbReference type="EMBL" id="CDMY01000791">
    <property type="protein sequence ID" value="CEM33713.1"/>
    <property type="molecule type" value="Genomic_DNA"/>
</dbReference>
<dbReference type="OrthoDB" id="77911at2759"/>
<organism evidence="1 2">
    <name type="scientific">Vitrella brassicaformis (strain CCMP3155)</name>
    <dbReference type="NCBI Taxonomy" id="1169540"/>
    <lineage>
        <taxon>Eukaryota</taxon>
        <taxon>Sar</taxon>
        <taxon>Alveolata</taxon>
        <taxon>Colpodellida</taxon>
        <taxon>Vitrellaceae</taxon>
        <taxon>Vitrella</taxon>
    </lineage>
</organism>
<keyword evidence="2" id="KW-1185">Reference proteome</keyword>